<protein>
    <submittedName>
        <fullName evidence="1">Uncharacterized protein</fullName>
    </submittedName>
</protein>
<dbReference type="AlphaFoldDB" id="B7FG30"/>
<sequence length="42" mass="4969">MHQTTNQKYEIFDDYVLLKSKPNQGLHLSGYPRHIETKVPIK</sequence>
<dbReference type="EMBL" id="BT149415">
    <property type="protein sequence ID" value="AFK49209.1"/>
    <property type="molecule type" value="mRNA"/>
</dbReference>
<organism evidence="1">
    <name type="scientific">Medicago truncatula</name>
    <name type="common">Barrel medic</name>
    <name type="synonym">Medicago tribuloides</name>
    <dbReference type="NCBI Taxonomy" id="3880"/>
    <lineage>
        <taxon>Eukaryota</taxon>
        <taxon>Viridiplantae</taxon>
        <taxon>Streptophyta</taxon>
        <taxon>Embryophyta</taxon>
        <taxon>Tracheophyta</taxon>
        <taxon>Spermatophyta</taxon>
        <taxon>Magnoliopsida</taxon>
        <taxon>eudicotyledons</taxon>
        <taxon>Gunneridae</taxon>
        <taxon>Pentapetalae</taxon>
        <taxon>rosids</taxon>
        <taxon>fabids</taxon>
        <taxon>Fabales</taxon>
        <taxon>Fabaceae</taxon>
        <taxon>Papilionoideae</taxon>
        <taxon>50 kb inversion clade</taxon>
        <taxon>NPAAA clade</taxon>
        <taxon>Hologalegina</taxon>
        <taxon>IRL clade</taxon>
        <taxon>Trifolieae</taxon>
        <taxon>Medicago</taxon>
    </lineage>
</organism>
<dbReference type="EMBL" id="BT050975">
    <property type="protein sequence ID" value="ACJ83642.1"/>
    <property type="molecule type" value="mRNA"/>
</dbReference>
<reference evidence="2" key="2">
    <citation type="submission" date="2012-05" db="EMBL/GenBank/DDBJ databases">
        <authorList>
            <person name="Krishnakumar V."/>
            <person name="Cheung F."/>
            <person name="Xiao Y."/>
            <person name="Chan A."/>
            <person name="Moskal W.A."/>
            <person name="Town C.D."/>
        </authorList>
    </citation>
    <scope>NUCLEOTIDE SEQUENCE</scope>
</reference>
<reference evidence="1" key="1">
    <citation type="submission" date="2008-12" db="EMBL/GenBank/DDBJ databases">
        <title>Medicago truncatula full length cdna cloning project.</title>
        <authorList>
            <person name="Moskal W."/>
            <person name="Chan A."/>
            <person name="Cheung F."/>
            <person name="Xiao Y."/>
            <person name="Town C.D."/>
        </authorList>
    </citation>
    <scope>NUCLEOTIDE SEQUENCE</scope>
</reference>
<proteinExistence type="evidence at transcript level"/>
<name>B7FG30_MEDTR</name>
<evidence type="ECO:0000313" key="2">
    <source>
        <dbReference type="EMBL" id="AFK49209.1"/>
    </source>
</evidence>
<accession>B7FG30</accession>
<evidence type="ECO:0000313" key="1">
    <source>
        <dbReference type="EMBL" id="ACJ83642.1"/>
    </source>
</evidence>